<keyword evidence="1" id="KW-1133">Transmembrane helix</keyword>
<reference evidence="3" key="1">
    <citation type="journal article" date="2019" name="Int. J. Syst. Evol. Microbiol.">
        <title>The Global Catalogue of Microorganisms (GCM) 10K type strain sequencing project: providing services to taxonomists for standard genome sequencing and annotation.</title>
        <authorList>
            <consortium name="The Broad Institute Genomics Platform"/>
            <consortium name="The Broad Institute Genome Sequencing Center for Infectious Disease"/>
            <person name="Wu L."/>
            <person name="Ma J."/>
        </authorList>
    </citation>
    <scope>NUCLEOTIDE SEQUENCE [LARGE SCALE GENOMIC DNA]</scope>
    <source>
        <strain evidence="3">JCM 16702</strain>
    </source>
</reference>
<keyword evidence="1" id="KW-0472">Membrane</keyword>
<feature type="transmembrane region" description="Helical" evidence="1">
    <location>
        <begin position="56"/>
        <end position="75"/>
    </location>
</feature>
<dbReference type="Proteomes" id="UP001500683">
    <property type="component" value="Unassembled WGS sequence"/>
</dbReference>
<feature type="transmembrane region" description="Helical" evidence="1">
    <location>
        <begin position="81"/>
        <end position="107"/>
    </location>
</feature>
<evidence type="ECO:0000313" key="2">
    <source>
        <dbReference type="EMBL" id="GAA4081477.1"/>
    </source>
</evidence>
<dbReference type="EMBL" id="BAAAZG010000030">
    <property type="protein sequence ID" value="GAA4081477.1"/>
    <property type="molecule type" value="Genomic_DNA"/>
</dbReference>
<evidence type="ECO:0000313" key="3">
    <source>
        <dbReference type="Proteomes" id="UP001500683"/>
    </source>
</evidence>
<feature type="transmembrane region" description="Helical" evidence="1">
    <location>
        <begin position="194"/>
        <end position="212"/>
    </location>
</feature>
<feature type="transmembrane region" description="Helical" evidence="1">
    <location>
        <begin position="128"/>
        <end position="145"/>
    </location>
</feature>
<keyword evidence="1" id="KW-0812">Transmembrane</keyword>
<protein>
    <submittedName>
        <fullName evidence="2">Uncharacterized protein</fullName>
    </submittedName>
</protein>
<name>A0ABP7W768_9ACTN</name>
<accession>A0ABP7W768</accession>
<sequence length="226" mass="22945">MVAAAVALVGGMALAFTANGEGAFAILSLVGVPALLVALFVLPLRSSLSPRDLRRVGWGAAAVLSGGLLLLAAAAPKFAVLLVLLAALYLMIAWPVAVSSAGVMAVAAVRSGLSAGPTARRTWGRMSWTWLLALVATYGYGFSHFDDAMGDVKDRVCRFDPSGGQPGHSGGQSLLPLSDTTCGADTVPGFVNPLLAVLAALLTVCVAGYVAIRLRPRAAAASPSST</sequence>
<evidence type="ECO:0000256" key="1">
    <source>
        <dbReference type="SAM" id="Phobius"/>
    </source>
</evidence>
<gene>
    <name evidence="2" type="ORF">GCM10022214_45410</name>
</gene>
<organism evidence="2 3">
    <name type="scientific">Actinomadura miaoliensis</name>
    <dbReference type="NCBI Taxonomy" id="430685"/>
    <lineage>
        <taxon>Bacteria</taxon>
        <taxon>Bacillati</taxon>
        <taxon>Actinomycetota</taxon>
        <taxon>Actinomycetes</taxon>
        <taxon>Streptosporangiales</taxon>
        <taxon>Thermomonosporaceae</taxon>
        <taxon>Actinomadura</taxon>
    </lineage>
</organism>
<keyword evidence="3" id="KW-1185">Reference proteome</keyword>
<feature type="transmembrane region" description="Helical" evidence="1">
    <location>
        <begin position="25"/>
        <end position="44"/>
    </location>
</feature>
<comment type="caution">
    <text evidence="2">The sequence shown here is derived from an EMBL/GenBank/DDBJ whole genome shotgun (WGS) entry which is preliminary data.</text>
</comment>
<proteinExistence type="predicted"/>